<dbReference type="Proteomes" id="UP001549104">
    <property type="component" value="Unassembled WGS sequence"/>
</dbReference>
<gene>
    <name evidence="2" type="ORF">ABIC55_000442</name>
</gene>
<dbReference type="RefSeq" id="WP_156476111.1">
    <property type="nucleotide sequence ID" value="NZ_CP014616.1"/>
</dbReference>
<feature type="coiled-coil region" evidence="1">
    <location>
        <begin position="8"/>
        <end position="35"/>
    </location>
</feature>
<evidence type="ECO:0000313" key="3">
    <source>
        <dbReference type="Proteomes" id="UP001549104"/>
    </source>
</evidence>
<evidence type="ECO:0000256" key="1">
    <source>
        <dbReference type="SAM" id="Coils"/>
    </source>
</evidence>
<proteinExistence type="predicted"/>
<evidence type="ECO:0000313" key="2">
    <source>
        <dbReference type="EMBL" id="MET3655358.1"/>
    </source>
</evidence>
<sequence length="53" mass="6323">MTTIKKDMKRMEMQIEQLISIVANQNNRLNRIEDLERKKKFGTVHIIPLAERV</sequence>
<accession>A0ABV2K5P6</accession>
<keyword evidence="1" id="KW-0175">Coiled coil</keyword>
<organism evidence="2 3">
    <name type="scientific">Sporosarcina psychrophila</name>
    <name type="common">Bacillus psychrophilus</name>
    <dbReference type="NCBI Taxonomy" id="1476"/>
    <lineage>
        <taxon>Bacteria</taxon>
        <taxon>Bacillati</taxon>
        <taxon>Bacillota</taxon>
        <taxon>Bacilli</taxon>
        <taxon>Bacillales</taxon>
        <taxon>Caryophanaceae</taxon>
        <taxon>Sporosarcina</taxon>
    </lineage>
</organism>
<protein>
    <submittedName>
        <fullName evidence="2">DNA anti-recombination protein RmuC</fullName>
    </submittedName>
</protein>
<dbReference type="EMBL" id="JBEPME010000001">
    <property type="protein sequence ID" value="MET3655358.1"/>
    <property type="molecule type" value="Genomic_DNA"/>
</dbReference>
<name>A0ABV2K5P6_SPOPS</name>
<comment type="caution">
    <text evidence="2">The sequence shown here is derived from an EMBL/GenBank/DDBJ whole genome shotgun (WGS) entry which is preliminary data.</text>
</comment>
<keyword evidence="3" id="KW-1185">Reference proteome</keyword>
<reference evidence="2 3" key="1">
    <citation type="submission" date="2024-06" db="EMBL/GenBank/DDBJ databases">
        <title>Sorghum-associated microbial communities from plants grown in Nebraska, USA.</title>
        <authorList>
            <person name="Schachtman D."/>
        </authorList>
    </citation>
    <scope>NUCLEOTIDE SEQUENCE [LARGE SCALE GENOMIC DNA]</scope>
    <source>
        <strain evidence="2 3">1288</strain>
    </source>
</reference>